<dbReference type="Proteomes" id="UP000678393">
    <property type="component" value="Unassembled WGS sequence"/>
</dbReference>
<feature type="domain" description="FAD-binding FR-type" evidence="15">
    <location>
        <begin position="222"/>
        <end position="462"/>
    </location>
</feature>
<comment type="similarity">
    <text evidence="13">Belongs to the NADPH-dependent diflavin oxidoreductase NDOR1 family.</text>
</comment>
<dbReference type="PROSITE" id="PS51384">
    <property type="entry name" value="FAD_FR"/>
    <property type="match status" value="1"/>
</dbReference>
<evidence type="ECO:0000256" key="1">
    <source>
        <dbReference type="ARBA" id="ARBA00001917"/>
    </source>
</evidence>
<dbReference type="OrthoDB" id="1856718at2759"/>
<dbReference type="GO" id="GO:0005634">
    <property type="term" value="C:nucleus"/>
    <property type="evidence" value="ECO:0007669"/>
    <property type="project" value="UniProtKB-ARBA"/>
</dbReference>
<feature type="binding site" evidence="13">
    <location>
        <begin position="537"/>
        <end position="541"/>
    </location>
    <ligand>
        <name>NADP(+)</name>
        <dbReference type="ChEBI" id="CHEBI:58349"/>
    </ligand>
</feature>
<feature type="binding site" evidence="13">
    <location>
        <position position="612"/>
    </location>
    <ligand>
        <name>FAD</name>
        <dbReference type="ChEBI" id="CHEBI:57692"/>
    </ligand>
</feature>
<dbReference type="FunFam" id="1.20.990.10:FF:000008">
    <property type="entry name" value="NADPH-dependent diflavin oxidoreductase 1"/>
    <property type="match status" value="1"/>
</dbReference>
<evidence type="ECO:0000256" key="9">
    <source>
        <dbReference type="ARBA" id="ARBA00023002"/>
    </source>
</evidence>
<organism evidence="16 17">
    <name type="scientific">Candidula unifasciata</name>
    <dbReference type="NCBI Taxonomy" id="100452"/>
    <lineage>
        <taxon>Eukaryota</taxon>
        <taxon>Metazoa</taxon>
        <taxon>Spiralia</taxon>
        <taxon>Lophotrochozoa</taxon>
        <taxon>Mollusca</taxon>
        <taxon>Gastropoda</taxon>
        <taxon>Heterobranchia</taxon>
        <taxon>Euthyneura</taxon>
        <taxon>Panpulmonata</taxon>
        <taxon>Eupulmonata</taxon>
        <taxon>Stylommatophora</taxon>
        <taxon>Helicina</taxon>
        <taxon>Helicoidea</taxon>
        <taxon>Geomitridae</taxon>
        <taxon>Candidula</taxon>
    </lineage>
</organism>
<evidence type="ECO:0000256" key="8">
    <source>
        <dbReference type="ARBA" id="ARBA00022857"/>
    </source>
</evidence>
<dbReference type="InterPro" id="IPR008254">
    <property type="entry name" value="Flavodoxin/NO_synth"/>
</dbReference>
<dbReference type="GO" id="GO:0160246">
    <property type="term" value="F:NADPH-iron-sulfur [2Fe-2S] protein oxidoreductase activity"/>
    <property type="evidence" value="ECO:0007669"/>
    <property type="project" value="InterPro"/>
</dbReference>
<dbReference type="InterPro" id="IPR001094">
    <property type="entry name" value="Flavdoxin-like"/>
</dbReference>
<feature type="binding site" evidence="13">
    <location>
        <begin position="432"/>
        <end position="435"/>
    </location>
    <ligand>
        <name>FAD</name>
        <dbReference type="ChEBI" id="CHEBI:57692"/>
    </ligand>
</feature>
<dbReference type="SUPFAM" id="SSF63380">
    <property type="entry name" value="Riboflavin synthase domain-like"/>
    <property type="match status" value="1"/>
</dbReference>
<keyword evidence="4 13" id="KW-0963">Cytoplasm</keyword>
<dbReference type="Gene3D" id="3.40.50.80">
    <property type="entry name" value="Nucleotide-binding domain of ferredoxin-NADP reductase (FNR) module"/>
    <property type="match status" value="1"/>
</dbReference>
<evidence type="ECO:0000256" key="10">
    <source>
        <dbReference type="ARBA" id="ARBA00052174"/>
    </source>
</evidence>
<protein>
    <recommendedName>
        <fullName evidence="13">NADPH-dependent diflavin oxidoreductase 1</fullName>
        <ecNumber evidence="13">1.18.1.-</ecNumber>
    </recommendedName>
    <alternativeName>
        <fullName evidence="13">NADPH-dependent FMN and FAD-containing oxidoreductase</fullName>
    </alternativeName>
</protein>
<keyword evidence="8 13" id="KW-0521">NADP</keyword>
<dbReference type="PRINTS" id="PR00369">
    <property type="entry name" value="FLAVODOXIN"/>
</dbReference>
<dbReference type="Gene3D" id="1.20.990.10">
    <property type="entry name" value="NADPH-cytochrome p450 Reductase, Chain A, domain 3"/>
    <property type="match status" value="1"/>
</dbReference>
<feature type="binding site" evidence="13">
    <location>
        <begin position="59"/>
        <end position="62"/>
    </location>
    <ligand>
        <name>FMN</name>
        <dbReference type="ChEBI" id="CHEBI:58210"/>
    </ligand>
</feature>
<dbReference type="EMBL" id="CAJHNH020000125">
    <property type="protein sequence ID" value="CAG5115516.1"/>
    <property type="molecule type" value="Genomic_DNA"/>
</dbReference>
<evidence type="ECO:0000256" key="6">
    <source>
        <dbReference type="ARBA" id="ARBA00022643"/>
    </source>
</evidence>
<evidence type="ECO:0000259" key="14">
    <source>
        <dbReference type="PROSITE" id="PS50902"/>
    </source>
</evidence>
<dbReference type="GO" id="GO:0050661">
    <property type="term" value="F:NADP binding"/>
    <property type="evidence" value="ECO:0007669"/>
    <property type="project" value="UniProtKB-UniRule"/>
</dbReference>
<dbReference type="FunFam" id="3.40.50.80:FF:000030">
    <property type="entry name" value="NADPH-dependent diflavin oxidoreductase 1"/>
    <property type="match status" value="1"/>
</dbReference>
<gene>
    <name evidence="16" type="ORF">CUNI_LOCUS1074</name>
</gene>
<keyword evidence="9 13" id="KW-0560">Oxidoreductase</keyword>
<evidence type="ECO:0000259" key="15">
    <source>
        <dbReference type="PROSITE" id="PS51384"/>
    </source>
</evidence>
<dbReference type="HAMAP" id="MF_03178">
    <property type="entry name" value="NDOR1"/>
    <property type="match status" value="1"/>
</dbReference>
<feature type="binding site" evidence="13">
    <location>
        <begin position="531"/>
        <end position="532"/>
    </location>
    <ligand>
        <name>NADP(+)</name>
        <dbReference type="ChEBI" id="CHEBI:58349"/>
    </ligand>
</feature>
<evidence type="ECO:0000256" key="11">
    <source>
        <dbReference type="ARBA" id="ARBA00059862"/>
    </source>
</evidence>
<evidence type="ECO:0000256" key="3">
    <source>
        <dbReference type="ARBA" id="ARBA00004496"/>
    </source>
</evidence>
<comment type="function">
    <text evidence="11">NADPH-dependent reductase which is a central component of the cytosolic iron-sulfur (Fe-S) protein assembly (CIA) machinery. Transfers electrons from NADPH via its FAD and FMN prosthetic groups to the [2Fe-2S] cluster of CIAPIN1, another key component of the CIA machinery. In turn, this reduced cluster provides electrons for assembly of cytosolic iron-sulfur cluster proteins. It can also reduce the [2Fe-2S] cluster of CISD1 and activate this protein implicated in Fe/S cluster repair. In vitro can fully activate methionine synthase/MTR in the presence of soluble cytochrome b5/CYB5A.</text>
</comment>
<dbReference type="InterPro" id="IPR017927">
    <property type="entry name" value="FAD-bd_FR_type"/>
</dbReference>
<dbReference type="GO" id="GO:0016651">
    <property type="term" value="F:oxidoreductase activity, acting on NAD(P)H"/>
    <property type="evidence" value="ECO:0007669"/>
    <property type="project" value="UniProtKB-UniRule"/>
</dbReference>
<sequence length="613" mass="69418">MEDRRLLTLYGSQTGTAQDVADRVVREAKRRHFSAKSVAMDSYNVANLIQEPLVIFVCSTTGQGDPPDNMKMFWKFLLRKDLPSNSLCQLHFAVLGLGDSSYQKFNVVAKRLQKRLEQLGGHSIFPLGLADDQHDLGVDAVVTPWLADLWKAVLDIYPLPPGVEVVSSDICPQSKYKVKFIKDKPSVNGHSASYGHREPSPVLTTQPVVEPDLSPGRIPDALFPFPAHLLSNERLTAADHFQDVRLIKFDITGSNIRYLPGDVVMIQPENMPDSVEEFLSLLGVDPEQQFVLEQNDPDVPLPANFPSPCSVRWLLTRYLDFNSVPRRSFFELLKYHADDELELEKLEEFCSPQGQEELYSYCNRVKRTILEVLEDFSKTTARVPFEYFFDLIPALQPRAFSIASSPKAHPNELHILMAVVNYRTKLHRPRRGVCSTWLSSLSPDENVLSVPIWVKKGTIQFPNDLAIPLIMVGPGTGLAPFRSVIHDRCTGSHGGLVLFFGCRSQFKDFFCADEFRSLIEAGHLQMFTAFSRDQDEKIYVQHRLRENGSLVWKMIHEERASFFIAGNAKNMPDDVKEAVCDVISKYGSMSAENAMMYIQNLEKGRRFQVEAWS</sequence>
<feature type="domain" description="Flavodoxin-like" evidence="14">
    <location>
        <begin position="6"/>
        <end position="150"/>
    </location>
</feature>
<comment type="caution">
    <text evidence="13">Lacks conserved residue(s) required for the propagation of feature annotation.</text>
</comment>
<dbReference type="AlphaFoldDB" id="A0A8S3YMH7"/>
<feature type="binding site" evidence="13">
    <location>
        <position position="476"/>
    </location>
    <ligand>
        <name>NADP(+)</name>
        <dbReference type="ChEBI" id="CHEBI:58349"/>
    </ligand>
</feature>
<feature type="binding site" evidence="13">
    <location>
        <begin position="97"/>
        <end position="106"/>
    </location>
    <ligand>
        <name>FMN</name>
        <dbReference type="ChEBI" id="CHEBI:58210"/>
    </ligand>
</feature>
<name>A0A8S3YMH7_9EUPU</name>
<dbReference type="PRINTS" id="PR00371">
    <property type="entry name" value="FPNCR"/>
</dbReference>
<dbReference type="InterPro" id="IPR039261">
    <property type="entry name" value="FNR_nucleotide-bd"/>
</dbReference>
<dbReference type="PANTHER" id="PTHR19384">
    <property type="entry name" value="NITRIC OXIDE SYNTHASE-RELATED"/>
    <property type="match status" value="1"/>
</dbReference>
<evidence type="ECO:0000313" key="16">
    <source>
        <dbReference type="EMBL" id="CAG5115516.1"/>
    </source>
</evidence>
<dbReference type="InterPro" id="IPR029039">
    <property type="entry name" value="Flavoprotein-like_sf"/>
</dbReference>
<dbReference type="SUPFAM" id="SSF52343">
    <property type="entry name" value="Ferredoxin reductase-like, C-terminal NADP-linked domain"/>
    <property type="match status" value="1"/>
</dbReference>
<keyword evidence="6 13" id="KW-0288">FMN</keyword>
<comment type="subcellular location">
    <subcellularLocation>
        <location evidence="3 13">Cytoplasm</location>
    </subcellularLocation>
</comment>
<dbReference type="Pfam" id="PF00667">
    <property type="entry name" value="FAD_binding_1"/>
    <property type="match status" value="1"/>
</dbReference>
<dbReference type="GO" id="GO:0010181">
    <property type="term" value="F:FMN binding"/>
    <property type="evidence" value="ECO:0007669"/>
    <property type="project" value="UniProtKB-UniRule"/>
</dbReference>
<dbReference type="EC" id="1.18.1.-" evidence="13"/>
<dbReference type="Pfam" id="PF00258">
    <property type="entry name" value="Flavodoxin_1"/>
    <property type="match status" value="1"/>
</dbReference>
<dbReference type="InterPro" id="IPR017938">
    <property type="entry name" value="Riboflavin_synthase-like_b-brl"/>
</dbReference>
<feature type="binding site" evidence="13">
    <location>
        <begin position="398"/>
        <end position="401"/>
    </location>
    <ligand>
        <name>FAD</name>
        <dbReference type="ChEBI" id="CHEBI:57692"/>
    </ligand>
</feature>
<comment type="subunit">
    <text evidence="12">Interacts with CIAPIN1; as part of the cytosolic iron-sulfur (Fe-S) protein assembly (CIA) machinery. Interacts with DCPS.</text>
</comment>
<reference evidence="16" key="1">
    <citation type="submission" date="2021-04" db="EMBL/GenBank/DDBJ databases">
        <authorList>
            <consortium name="Molecular Ecology Group"/>
        </authorList>
    </citation>
    <scope>NUCLEOTIDE SEQUENCE</scope>
</reference>
<accession>A0A8S3YMH7</accession>
<comment type="function">
    <text evidence="13">NADPH-dependent reductase which is a central component of the cytosolic iron-sulfur (Fe-S) protein assembly (CIA) machinery. Transfers electrons from NADPH via its FAD and FMN prosthetic groups to the [2Fe-2S] cluster of the anamorsin/DRE2 homolog, another key component of the CIA machinery. In turn, this reduced cluster provides electrons for assembly of cytosolic iron-sulfur cluster proteins.</text>
</comment>
<evidence type="ECO:0000256" key="4">
    <source>
        <dbReference type="ARBA" id="ARBA00022490"/>
    </source>
</evidence>
<dbReference type="SUPFAM" id="SSF52218">
    <property type="entry name" value="Flavoproteins"/>
    <property type="match status" value="1"/>
</dbReference>
<feature type="binding site" evidence="13">
    <location>
        <begin position="12"/>
        <end position="17"/>
    </location>
    <ligand>
        <name>FMN</name>
        <dbReference type="ChEBI" id="CHEBI:58210"/>
    </ligand>
</feature>
<dbReference type="InterPro" id="IPR001709">
    <property type="entry name" value="Flavoprot_Pyr_Nucl_cyt_Rdtase"/>
</dbReference>
<comment type="catalytic activity">
    <reaction evidence="10">
        <text>2 oxidized [2Fe-2S]-[protein] + NADPH = 2 reduced [2Fe-2S]-[protein] + NADP(+) + H(+)</text>
        <dbReference type="Rhea" id="RHEA:67716"/>
        <dbReference type="Rhea" id="RHEA-COMP:17327"/>
        <dbReference type="Rhea" id="RHEA-COMP:17328"/>
        <dbReference type="ChEBI" id="CHEBI:15378"/>
        <dbReference type="ChEBI" id="CHEBI:33737"/>
        <dbReference type="ChEBI" id="CHEBI:33738"/>
        <dbReference type="ChEBI" id="CHEBI:57783"/>
        <dbReference type="ChEBI" id="CHEBI:58349"/>
    </reaction>
    <physiologicalReaction direction="left-to-right" evidence="10">
        <dbReference type="Rhea" id="RHEA:67717"/>
    </physiologicalReaction>
</comment>
<evidence type="ECO:0000313" key="17">
    <source>
        <dbReference type="Proteomes" id="UP000678393"/>
    </source>
</evidence>
<dbReference type="GO" id="GO:0005829">
    <property type="term" value="C:cytosol"/>
    <property type="evidence" value="ECO:0007669"/>
    <property type="project" value="UniProtKB-ARBA"/>
</dbReference>
<dbReference type="Gene3D" id="3.40.50.360">
    <property type="match status" value="1"/>
</dbReference>
<comment type="cofactor">
    <cofactor evidence="1 13">
        <name>FMN</name>
        <dbReference type="ChEBI" id="CHEBI:58210"/>
    </cofactor>
</comment>
<evidence type="ECO:0000256" key="13">
    <source>
        <dbReference type="HAMAP-Rule" id="MF_03178"/>
    </source>
</evidence>
<comment type="cofactor">
    <cofactor evidence="2 13">
        <name>FAD</name>
        <dbReference type="ChEBI" id="CHEBI:57692"/>
    </cofactor>
</comment>
<keyword evidence="17" id="KW-1185">Reference proteome</keyword>
<comment type="caution">
    <text evidence="16">The sequence shown here is derived from an EMBL/GenBank/DDBJ whole genome shotgun (WGS) entry which is preliminary data.</text>
</comment>
<dbReference type="InterPro" id="IPR023173">
    <property type="entry name" value="NADPH_Cyt_P450_Rdtase_alpha"/>
</dbReference>
<evidence type="ECO:0000256" key="12">
    <source>
        <dbReference type="ARBA" id="ARBA00063044"/>
    </source>
</evidence>
<evidence type="ECO:0000256" key="2">
    <source>
        <dbReference type="ARBA" id="ARBA00001974"/>
    </source>
</evidence>
<comment type="similarity">
    <text evidence="13">In the N-terminal section; belongs to the flavodoxin family.</text>
</comment>
<dbReference type="InterPro" id="IPR028879">
    <property type="entry name" value="NDOR1"/>
</dbReference>
<dbReference type="Gene3D" id="2.40.30.10">
    <property type="entry name" value="Translation factors"/>
    <property type="match status" value="1"/>
</dbReference>
<feature type="binding site" evidence="13">
    <location>
        <position position="132"/>
    </location>
    <ligand>
        <name>FMN</name>
        <dbReference type="ChEBI" id="CHEBI:58210"/>
    </ligand>
</feature>
<keyword evidence="7 13" id="KW-0274">FAD</keyword>
<keyword evidence="5 13" id="KW-0285">Flavoprotein</keyword>
<dbReference type="Pfam" id="PF00175">
    <property type="entry name" value="NAD_binding_1"/>
    <property type="match status" value="1"/>
</dbReference>
<dbReference type="FunFam" id="3.40.50.360:FF:000015">
    <property type="entry name" value="NADPH-dependent diflavin oxidoreductase 1"/>
    <property type="match status" value="1"/>
</dbReference>
<evidence type="ECO:0000256" key="5">
    <source>
        <dbReference type="ARBA" id="ARBA00022630"/>
    </source>
</evidence>
<dbReference type="GO" id="GO:0050660">
    <property type="term" value="F:flavin adenine dinucleotide binding"/>
    <property type="evidence" value="ECO:0007669"/>
    <property type="project" value="UniProtKB-UniRule"/>
</dbReference>
<dbReference type="InterPro" id="IPR001433">
    <property type="entry name" value="OxRdtase_FAD/NAD-bd"/>
</dbReference>
<dbReference type="PANTHER" id="PTHR19384:SF10">
    <property type="entry name" value="NADPH-DEPENDENT DIFLAVIN OXIDOREDUCTASE 1"/>
    <property type="match status" value="1"/>
</dbReference>
<comment type="similarity">
    <text evidence="13">In the C-terminal section; belongs to the flavoprotein pyridine nucleotide cytochrome reductase family.</text>
</comment>
<evidence type="ECO:0000256" key="7">
    <source>
        <dbReference type="ARBA" id="ARBA00022827"/>
    </source>
</evidence>
<dbReference type="InterPro" id="IPR003097">
    <property type="entry name" value="CysJ-like_FAD-binding"/>
</dbReference>
<dbReference type="PROSITE" id="PS50902">
    <property type="entry name" value="FLAVODOXIN_LIKE"/>
    <property type="match status" value="1"/>
</dbReference>
<dbReference type="GO" id="GO:0016226">
    <property type="term" value="P:iron-sulfur cluster assembly"/>
    <property type="evidence" value="ECO:0007669"/>
    <property type="project" value="UniProtKB-UniRule"/>
</dbReference>
<feature type="binding site" evidence="13">
    <location>
        <position position="574"/>
    </location>
    <ligand>
        <name>NADP(+)</name>
        <dbReference type="ChEBI" id="CHEBI:58349"/>
    </ligand>
</feature>
<proteinExistence type="inferred from homology"/>